<dbReference type="InterPro" id="IPR024569">
    <property type="entry name" value="LutB_C"/>
</dbReference>
<dbReference type="InterPro" id="IPR037171">
    <property type="entry name" value="NagB/RpiA_transferase-like"/>
</dbReference>
<evidence type="ECO:0000256" key="4">
    <source>
        <dbReference type="ARBA" id="ARBA00022737"/>
    </source>
</evidence>
<dbReference type="Pfam" id="PF02589">
    <property type="entry name" value="LUD_dom"/>
    <property type="match status" value="1"/>
</dbReference>
<proteinExistence type="predicted"/>
<sequence>MAAGNRDLHGRIQSAFRHPFLRKAVKSATNTLRDRKNVVTHDLGHWEDWRNLGMQIRNHVIENLDTYLQQFAKNMLQQGAQVHWAVTAEEALSIFQTIIDKHSAKLVLKSKSMVSEELHVNHVLEDRGIHAVESDLGEYIIQLAGETPSHIIVPAIHKTRQEVADLFEKDSGQKQQPDTASLTRYARQKLRQMFLDAPIGVSGCNFAVADPGAVALFTNEGNGRLVTSVPPVHVVFMGLERIVPTFRELDVMAKLLPRSATGQKITSYMSVIRGPKGLGEQDGAQEMHIIIVDNGRTRILANPKYQEVLRCIRCGSCLNVCPVYRQVGGHTYGWVYSGPIGAVLTPLLQNDLKNWGETAYLTTLCGACTEACPTKIPLHEMLIQLRLERTVSGATSSLERTAFRLWSETWGNPTLYKLSMKGGYIGQKPFMKEGHLEGGPTPLSAWTNSRYFPPIAKETFRDRWRKGEI</sequence>
<dbReference type="InterPro" id="IPR024185">
    <property type="entry name" value="FTHF_cligase-like_sf"/>
</dbReference>
<keyword evidence="3" id="KW-0479">Metal-binding</keyword>
<reference evidence="9 10" key="1">
    <citation type="submission" date="2019-11" db="EMBL/GenBank/DDBJ databases">
        <title>Whole-genome sequence of a the green, strictly anaerobic photosynthetic bacterium Heliobacillus mobilis DSM 6151.</title>
        <authorList>
            <person name="Kyndt J.A."/>
            <person name="Meyer T.E."/>
        </authorList>
    </citation>
    <scope>NUCLEOTIDE SEQUENCE [LARGE SCALE GENOMIC DNA]</scope>
    <source>
        <strain evidence="9 10">DSM 6151</strain>
    </source>
</reference>
<evidence type="ECO:0000256" key="1">
    <source>
        <dbReference type="ARBA" id="ARBA00022448"/>
    </source>
</evidence>
<accession>A0A6I3SRM7</accession>
<dbReference type="PROSITE" id="PS51379">
    <property type="entry name" value="4FE4S_FER_2"/>
    <property type="match status" value="1"/>
</dbReference>
<evidence type="ECO:0000256" key="3">
    <source>
        <dbReference type="ARBA" id="ARBA00022723"/>
    </source>
</evidence>
<evidence type="ECO:0000256" key="6">
    <source>
        <dbReference type="ARBA" id="ARBA00023004"/>
    </source>
</evidence>
<dbReference type="Gene3D" id="3.40.50.10420">
    <property type="entry name" value="NagB/RpiA/CoA transferase-like"/>
    <property type="match status" value="1"/>
</dbReference>
<keyword evidence="1" id="KW-0813">Transport</keyword>
<gene>
    <name evidence="9" type="ORF">GJ688_19100</name>
</gene>
<dbReference type="PANTHER" id="PTHR47153:SF2">
    <property type="entry name" value="LACTATE UTILIZATION PROTEIN B"/>
    <property type="match status" value="1"/>
</dbReference>
<dbReference type="PROSITE" id="PS00198">
    <property type="entry name" value="4FE4S_FER_1"/>
    <property type="match status" value="1"/>
</dbReference>
<organism evidence="9 10">
    <name type="scientific">Heliobacterium mobile</name>
    <name type="common">Heliobacillus mobilis</name>
    <dbReference type="NCBI Taxonomy" id="28064"/>
    <lineage>
        <taxon>Bacteria</taxon>
        <taxon>Bacillati</taxon>
        <taxon>Bacillota</taxon>
        <taxon>Clostridia</taxon>
        <taxon>Eubacteriales</taxon>
        <taxon>Heliobacteriaceae</taxon>
        <taxon>Heliobacterium</taxon>
    </lineage>
</organism>
<dbReference type="InterPro" id="IPR004452">
    <property type="entry name" value="LutB/LldF"/>
</dbReference>
<dbReference type="InterPro" id="IPR017900">
    <property type="entry name" value="4Fe4S_Fe_S_CS"/>
</dbReference>
<keyword evidence="4" id="KW-0677">Repeat</keyword>
<keyword evidence="5" id="KW-0249">Electron transport</keyword>
<name>A0A6I3SRM7_HELMO</name>
<dbReference type="GO" id="GO:0051539">
    <property type="term" value="F:4 iron, 4 sulfur cluster binding"/>
    <property type="evidence" value="ECO:0007669"/>
    <property type="project" value="UniProtKB-KW"/>
</dbReference>
<dbReference type="Proteomes" id="UP000430670">
    <property type="component" value="Unassembled WGS sequence"/>
</dbReference>
<dbReference type="SUPFAM" id="SSF54862">
    <property type="entry name" value="4Fe-4S ferredoxins"/>
    <property type="match status" value="1"/>
</dbReference>
<feature type="domain" description="4Fe-4S ferredoxin-type" evidence="8">
    <location>
        <begin position="301"/>
        <end position="323"/>
    </location>
</feature>
<dbReference type="InterPro" id="IPR003741">
    <property type="entry name" value="LUD_dom"/>
</dbReference>
<evidence type="ECO:0000313" key="10">
    <source>
        <dbReference type="Proteomes" id="UP000430670"/>
    </source>
</evidence>
<dbReference type="OrthoDB" id="5241828at2"/>
<dbReference type="Pfam" id="PF11870">
    <property type="entry name" value="LutB_C"/>
    <property type="match status" value="1"/>
</dbReference>
<dbReference type="Gene3D" id="1.10.1060.10">
    <property type="entry name" value="Alpha-helical ferredoxin"/>
    <property type="match status" value="1"/>
</dbReference>
<evidence type="ECO:0000256" key="7">
    <source>
        <dbReference type="ARBA" id="ARBA00023014"/>
    </source>
</evidence>
<dbReference type="RefSeq" id="WP_155478102.1">
    <property type="nucleotide sequence ID" value="NZ_WNKU01000059.1"/>
</dbReference>
<comment type="caution">
    <text evidence="9">The sequence shown here is derived from an EMBL/GenBank/DDBJ whole genome shotgun (WGS) entry which is preliminary data.</text>
</comment>
<evidence type="ECO:0000259" key="8">
    <source>
        <dbReference type="PROSITE" id="PS51379"/>
    </source>
</evidence>
<dbReference type="InterPro" id="IPR009051">
    <property type="entry name" value="Helical_ferredxn"/>
</dbReference>
<evidence type="ECO:0000313" key="9">
    <source>
        <dbReference type="EMBL" id="MTV51022.1"/>
    </source>
</evidence>
<dbReference type="NCBIfam" id="TIGR00273">
    <property type="entry name" value="LutB/LldF family L-lactate oxidation iron-sulfur protein"/>
    <property type="match status" value="1"/>
</dbReference>
<dbReference type="AlphaFoldDB" id="A0A6I3SRM7"/>
<dbReference type="Pfam" id="PF13183">
    <property type="entry name" value="Fer4_8"/>
    <property type="match status" value="1"/>
</dbReference>
<dbReference type="SUPFAM" id="SSF100950">
    <property type="entry name" value="NagB/RpiA/CoA transferase-like"/>
    <property type="match status" value="1"/>
</dbReference>
<keyword evidence="7" id="KW-0411">Iron-sulfur</keyword>
<dbReference type="GO" id="GO:0046872">
    <property type="term" value="F:metal ion binding"/>
    <property type="evidence" value="ECO:0007669"/>
    <property type="project" value="UniProtKB-KW"/>
</dbReference>
<keyword evidence="2" id="KW-0004">4Fe-4S</keyword>
<dbReference type="EMBL" id="WNKU01000059">
    <property type="protein sequence ID" value="MTV51022.1"/>
    <property type="molecule type" value="Genomic_DNA"/>
</dbReference>
<dbReference type="InterPro" id="IPR017896">
    <property type="entry name" value="4Fe4S_Fe-S-bd"/>
</dbReference>
<dbReference type="GO" id="GO:0006089">
    <property type="term" value="P:lactate metabolic process"/>
    <property type="evidence" value="ECO:0007669"/>
    <property type="project" value="InterPro"/>
</dbReference>
<evidence type="ECO:0000256" key="2">
    <source>
        <dbReference type="ARBA" id="ARBA00022485"/>
    </source>
</evidence>
<keyword evidence="6" id="KW-0408">Iron</keyword>
<evidence type="ECO:0000256" key="5">
    <source>
        <dbReference type="ARBA" id="ARBA00022982"/>
    </source>
</evidence>
<dbReference type="PANTHER" id="PTHR47153">
    <property type="entry name" value="LACTATE UTILIZATION PROTEIN B"/>
    <property type="match status" value="1"/>
</dbReference>
<protein>
    <submittedName>
        <fullName evidence="9">Iron-sulfur cluster-binding protein</fullName>
    </submittedName>
</protein>
<keyword evidence="10" id="KW-1185">Reference proteome</keyword>